<keyword evidence="2" id="KW-1185">Reference proteome</keyword>
<accession>A0ABR7VIJ2</accession>
<evidence type="ECO:0000313" key="1">
    <source>
        <dbReference type="EMBL" id="MBD1221745.1"/>
    </source>
</evidence>
<dbReference type="EMBL" id="JACWEZ010000002">
    <property type="protein sequence ID" value="MBD1221745.1"/>
    <property type="molecule type" value="Genomic_DNA"/>
</dbReference>
<protein>
    <submittedName>
        <fullName evidence="1">Competence protein ComK</fullName>
    </submittedName>
</protein>
<name>A0ABR7VIJ2_VIRHA</name>
<gene>
    <name evidence="1" type="ORF">IC602_03930</name>
</gene>
<dbReference type="Proteomes" id="UP000621631">
    <property type="component" value="Unassembled WGS sequence"/>
</dbReference>
<comment type="caution">
    <text evidence="1">The sequence shown here is derived from an EMBL/GenBank/DDBJ whole genome shotgun (WGS) entry which is preliminary data.</text>
</comment>
<reference evidence="1 2" key="1">
    <citation type="submission" date="2020-09" db="EMBL/GenBank/DDBJ databases">
        <title>Draft Genome Sequences of Oil-Oxidizing Bacteria Halomonas titanicae, Marinobacter lutaoensis, and Virgibacillus halodenitrificans Isolated from Highly Saline Environments.</title>
        <authorList>
            <person name="Grouzdev D.S."/>
            <person name="Sokolova D.S."/>
            <person name="Semenova E.M."/>
            <person name="Borzenkov I.A."/>
            <person name="Bidzhieva S.K."/>
            <person name="Poltaraus A.B."/>
            <person name="Nazina T.N."/>
        </authorList>
    </citation>
    <scope>NUCLEOTIDE SEQUENCE [LARGE SCALE GENOMIC DNA]</scope>
    <source>
        <strain evidence="1 2">VKM B-3472D</strain>
    </source>
</reference>
<dbReference type="InterPro" id="IPR010461">
    <property type="entry name" value="ComK"/>
</dbReference>
<dbReference type="PIRSF" id="PIRSF011560">
    <property type="entry name" value="ComK"/>
    <property type="match status" value="1"/>
</dbReference>
<dbReference type="Pfam" id="PF06338">
    <property type="entry name" value="ComK"/>
    <property type="match status" value="1"/>
</dbReference>
<proteinExistence type="predicted"/>
<sequence length="174" mass="19857">MLNDLYTPLPEITPMTLALIASRDRKENRTTQVVEEDTEYLVQTHTSRLIDQSCKYFGSSLKGRQEGTREICGITYKAPITINPSSGMYFFPTNSPSNSNCCWIAHSHIDQVNQAQTSGTEITFKNGKKIFITTSYGIVLNQIQRTAQYRYLLDKRLQFLQKHHADRVAESPFS</sequence>
<evidence type="ECO:0000313" key="2">
    <source>
        <dbReference type="Proteomes" id="UP000621631"/>
    </source>
</evidence>
<organism evidence="1 2">
    <name type="scientific">Virgibacillus halodenitrificans</name>
    <name type="common">Bacillus halodenitrificans</name>
    <dbReference type="NCBI Taxonomy" id="1482"/>
    <lineage>
        <taxon>Bacteria</taxon>
        <taxon>Bacillati</taxon>
        <taxon>Bacillota</taxon>
        <taxon>Bacilli</taxon>
        <taxon>Bacillales</taxon>
        <taxon>Bacillaceae</taxon>
        <taxon>Virgibacillus</taxon>
    </lineage>
</organism>